<dbReference type="RefSeq" id="WP_147932703.1">
    <property type="nucleotide sequence ID" value="NZ_VOXD01000048.1"/>
</dbReference>
<dbReference type="HAMAP" id="MF_00361">
    <property type="entry name" value="NAD_kinase"/>
    <property type="match status" value="1"/>
</dbReference>
<feature type="active site" description="Proton acceptor" evidence="6">
    <location>
        <position position="75"/>
    </location>
</feature>
<dbReference type="GO" id="GO:0006741">
    <property type="term" value="P:NADP+ biosynthetic process"/>
    <property type="evidence" value="ECO:0007669"/>
    <property type="project" value="UniProtKB-UniRule"/>
</dbReference>
<dbReference type="OrthoDB" id="9774737at2"/>
<dbReference type="InterPro" id="IPR017437">
    <property type="entry name" value="ATP-NAD_kinase_PpnK-typ_C"/>
</dbReference>
<dbReference type="EC" id="2.7.1.23" evidence="6"/>
<evidence type="ECO:0000256" key="1">
    <source>
        <dbReference type="ARBA" id="ARBA00022679"/>
    </source>
</evidence>
<proteinExistence type="inferred from homology"/>
<keyword evidence="6" id="KW-0067">ATP-binding</keyword>
<dbReference type="GO" id="GO:0005737">
    <property type="term" value="C:cytoplasm"/>
    <property type="evidence" value="ECO:0007669"/>
    <property type="project" value="UniProtKB-SubCell"/>
</dbReference>
<dbReference type="GO" id="GO:0051287">
    <property type="term" value="F:NAD binding"/>
    <property type="evidence" value="ECO:0007669"/>
    <property type="project" value="UniProtKB-ARBA"/>
</dbReference>
<organism evidence="7 8">
    <name type="scientific">Neolewinella aurantiaca</name>
    <dbReference type="NCBI Taxonomy" id="2602767"/>
    <lineage>
        <taxon>Bacteria</taxon>
        <taxon>Pseudomonadati</taxon>
        <taxon>Bacteroidota</taxon>
        <taxon>Saprospiria</taxon>
        <taxon>Saprospirales</taxon>
        <taxon>Lewinellaceae</taxon>
        <taxon>Neolewinella</taxon>
    </lineage>
</organism>
<dbReference type="SUPFAM" id="SSF111331">
    <property type="entry name" value="NAD kinase/diacylglycerol kinase-like"/>
    <property type="match status" value="1"/>
</dbReference>
<evidence type="ECO:0000313" key="7">
    <source>
        <dbReference type="EMBL" id="TXF85238.1"/>
    </source>
</evidence>
<keyword evidence="8" id="KW-1185">Reference proteome</keyword>
<sequence length="294" mass="33122">MQVVIYSQLLKEKDIPHVQELFDLLAEEQFSTYVYGPYLEELRPHINFRKDVGQIESHLDFRIKRFDMIITLGGDGTILKAATLVRDYGIPILGINLGRLGFLARVEKTKLKETLRLLSLGRFTTEKRDMLYLESNLPIFDETPFALNDFTLLKRDTSSMITIHTFVNGSYLNSYWADGLIVATPTGSTGYSLSCGGPIVFPGSGNFVVTPVAPHNLNVRPIVLSDDSVISFEIEGRAENFLCTLDSRFETITSVHSLAVRKNDFGIQLVKLPGISFMDTLRSKLNWGADRRNH</sequence>
<dbReference type="GO" id="GO:0003951">
    <property type="term" value="F:NAD+ kinase activity"/>
    <property type="evidence" value="ECO:0007669"/>
    <property type="project" value="UniProtKB-UniRule"/>
</dbReference>
<evidence type="ECO:0000256" key="4">
    <source>
        <dbReference type="ARBA" id="ARBA00023027"/>
    </source>
</evidence>
<keyword evidence="6" id="KW-0963">Cytoplasm</keyword>
<feature type="binding site" evidence="6">
    <location>
        <begin position="189"/>
        <end position="194"/>
    </location>
    <ligand>
        <name>NAD(+)</name>
        <dbReference type="ChEBI" id="CHEBI:57540"/>
    </ligand>
</feature>
<dbReference type="GO" id="GO:0046872">
    <property type="term" value="F:metal ion binding"/>
    <property type="evidence" value="ECO:0007669"/>
    <property type="project" value="UniProtKB-UniRule"/>
</dbReference>
<keyword evidence="6" id="KW-0547">Nucleotide-binding</keyword>
<dbReference type="GO" id="GO:0005524">
    <property type="term" value="F:ATP binding"/>
    <property type="evidence" value="ECO:0007669"/>
    <property type="project" value="UniProtKB-KW"/>
</dbReference>
<evidence type="ECO:0000256" key="5">
    <source>
        <dbReference type="ARBA" id="ARBA00047925"/>
    </source>
</evidence>
<accession>A0A5C7F759</accession>
<comment type="caution">
    <text evidence="7">The sequence shown here is derived from an EMBL/GenBank/DDBJ whole genome shotgun (WGS) entry which is preliminary data.</text>
</comment>
<evidence type="ECO:0000256" key="2">
    <source>
        <dbReference type="ARBA" id="ARBA00022777"/>
    </source>
</evidence>
<evidence type="ECO:0000256" key="6">
    <source>
        <dbReference type="HAMAP-Rule" id="MF_00361"/>
    </source>
</evidence>
<comment type="function">
    <text evidence="6">Involved in the regulation of the intracellular balance of NAD and NADP, and is a key enzyme in the biosynthesis of NADP. Catalyzes specifically the phosphorylation on 2'-hydroxyl of the adenosine moiety of NAD to yield NADP.</text>
</comment>
<dbReference type="AlphaFoldDB" id="A0A5C7F759"/>
<dbReference type="NCBIfam" id="NF002521">
    <property type="entry name" value="PRK01911.1"/>
    <property type="match status" value="1"/>
</dbReference>
<comment type="caution">
    <text evidence="6">Lacks conserved residue(s) required for the propagation of feature annotation.</text>
</comment>
<comment type="subcellular location">
    <subcellularLocation>
        <location evidence="6">Cytoplasm</location>
    </subcellularLocation>
</comment>
<dbReference type="InterPro" id="IPR002504">
    <property type="entry name" value="NADK"/>
</dbReference>
<comment type="catalytic activity">
    <reaction evidence="5 6">
        <text>NAD(+) + ATP = ADP + NADP(+) + H(+)</text>
        <dbReference type="Rhea" id="RHEA:18629"/>
        <dbReference type="ChEBI" id="CHEBI:15378"/>
        <dbReference type="ChEBI" id="CHEBI:30616"/>
        <dbReference type="ChEBI" id="CHEBI:57540"/>
        <dbReference type="ChEBI" id="CHEBI:58349"/>
        <dbReference type="ChEBI" id="CHEBI:456216"/>
        <dbReference type="EC" id="2.7.1.23"/>
    </reaction>
</comment>
<dbReference type="InterPro" id="IPR016064">
    <property type="entry name" value="NAD/diacylglycerol_kinase_sf"/>
</dbReference>
<evidence type="ECO:0000313" key="8">
    <source>
        <dbReference type="Proteomes" id="UP000321907"/>
    </source>
</evidence>
<evidence type="ECO:0000256" key="3">
    <source>
        <dbReference type="ARBA" id="ARBA00022857"/>
    </source>
</evidence>
<dbReference type="PANTHER" id="PTHR20275">
    <property type="entry name" value="NAD KINASE"/>
    <property type="match status" value="1"/>
</dbReference>
<feature type="binding site" evidence="6">
    <location>
        <position position="213"/>
    </location>
    <ligand>
        <name>NAD(+)</name>
        <dbReference type="ChEBI" id="CHEBI:57540"/>
    </ligand>
</feature>
<comment type="cofactor">
    <cofactor evidence="6">
        <name>a divalent metal cation</name>
        <dbReference type="ChEBI" id="CHEBI:60240"/>
    </cofactor>
</comment>
<protein>
    <recommendedName>
        <fullName evidence="6">NAD kinase</fullName>
        <ecNumber evidence="6">2.7.1.23</ecNumber>
    </recommendedName>
    <alternativeName>
        <fullName evidence="6">ATP-dependent NAD kinase</fullName>
    </alternativeName>
</protein>
<name>A0A5C7F759_9BACT</name>
<comment type="similarity">
    <text evidence="6">Belongs to the NAD kinase family.</text>
</comment>
<keyword evidence="1 6" id="KW-0808">Transferase</keyword>
<dbReference type="PANTHER" id="PTHR20275:SF0">
    <property type="entry name" value="NAD KINASE"/>
    <property type="match status" value="1"/>
</dbReference>
<feature type="binding site" evidence="6">
    <location>
        <position position="178"/>
    </location>
    <ligand>
        <name>NAD(+)</name>
        <dbReference type="ChEBI" id="CHEBI:57540"/>
    </ligand>
</feature>
<dbReference type="Pfam" id="PF01513">
    <property type="entry name" value="NAD_kinase"/>
    <property type="match status" value="1"/>
</dbReference>
<dbReference type="Gene3D" id="2.60.200.30">
    <property type="entry name" value="Probable inorganic polyphosphate/atp-NAD kinase, domain 2"/>
    <property type="match status" value="1"/>
</dbReference>
<dbReference type="EMBL" id="VOXD01000048">
    <property type="protein sequence ID" value="TXF85238.1"/>
    <property type="molecule type" value="Genomic_DNA"/>
</dbReference>
<dbReference type="Pfam" id="PF20143">
    <property type="entry name" value="NAD_kinase_C"/>
    <property type="match status" value="1"/>
</dbReference>
<dbReference type="InterPro" id="IPR017438">
    <property type="entry name" value="ATP-NAD_kinase_N"/>
</dbReference>
<reference evidence="7 8" key="1">
    <citation type="submission" date="2019-08" db="EMBL/GenBank/DDBJ databases">
        <title>Lewinella sp. strain SSH13 Genome sequencing and assembly.</title>
        <authorList>
            <person name="Kim I."/>
        </authorList>
    </citation>
    <scope>NUCLEOTIDE SEQUENCE [LARGE SCALE GENOMIC DNA]</scope>
    <source>
        <strain evidence="7 8">SSH13</strain>
    </source>
</reference>
<feature type="binding site" evidence="6">
    <location>
        <position position="80"/>
    </location>
    <ligand>
        <name>NAD(+)</name>
        <dbReference type="ChEBI" id="CHEBI:57540"/>
    </ligand>
</feature>
<keyword evidence="3 6" id="KW-0521">NADP</keyword>
<dbReference type="Proteomes" id="UP000321907">
    <property type="component" value="Unassembled WGS sequence"/>
</dbReference>
<gene>
    <name evidence="6" type="primary">nadK</name>
    <name evidence="7" type="ORF">FUA23_20770</name>
</gene>
<keyword evidence="2 6" id="KW-0418">Kinase</keyword>
<dbReference type="GO" id="GO:0019674">
    <property type="term" value="P:NAD+ metabolic process"/>
    <property type="evidence" value="ECO:0007669"/>
    <property type="project" value="InterPro"/>
</dbReference>
<dbReference type="Gene3D" id="3.40.50.10330">
    <property type="entry name" value="Probable inorganic polyphosphate/atp-NAD kinase, domain 1"/>
    <property type="match status" value="1"/>
</dbReference>
<feature type="binding site" evidence="6">
    <location>
        <begin position="148"/>
        <end position="149"/>
    </location>
    <ligand>
        <name>NAD(+)</name>
        <dbReference type="ChEBI" id="CHEBI:57540"/>
    </ligand>
</feature>
<feature type="binding site" evidence="6">
    <location>
        <begin position="75"/>
        <end position="76"/>
    </location>
    <ligand>
        <name>NAD(+)</name>
        <dbReference type="ChEBI" id="CHEBI:57540"/>
    </ligand>
</feature>
<keyword evidence="4 6" id="KW-0520">NAD</keyword>